<dbReference type="EMBL" id="CM044701">
    <property type="protein sequence ID" value="KAI5681193.1"/>
    <property type="molecule type" value="Genomic_DNA"/>
</dbReference>
<dbReference type="Proteomes" id="UP001060085">
    <property type="component" value="Linkage Group LG01"/>
</dbReference>
<protein>
    <submittedName>
        <fullName evidence="1">Uncharacterized protein</fullName>
    </submittedName>
</protein>
<keyword evidence="2" id="KW-1185">Reference proteome</keyword>
<sequence length="337" mass="40385">MEFEKSEQERENGSLMENPERYKEEQQEKEIVVIEKSEEILYVCRNFGGKTWKMKGRWTTTHMEFSPTCLHPKINERKETYHGVQRPRRKHWRKTILMLWRFVNEFFFKPIPLLPYVFLQRVEIILRWKFLSEEEFGKSWDSKSKQSYTFLDEFLDFMSKSSWEKGLGTCLRTNPFKGEVDGMTQSRHENMESFQASITRQWARKIHLEMQRNNLEEFEATEARPTIYPTVASRLPSTLLLPIRFCSKNYFETMTYQRRINKAYGSLTYSPNSQGPRFPSNTNYRSWNLKEEIGFGIRIKTLEWKVQGFLVQDLTREITNLQGRNRNPRTLSSLSQD</sequence>
<proteinExistence type="predicted"/>
<organism evidence="1 2">
    <name type="scientific">Catharanthus roseus</name>
    <name type="common">Madagascar periwinkle</name>
    <name type="synonym">Vinca rosea</name>
    <dbReference type="NCBI Taxonomy" id="4058"/>
    <lineage>
        <taxon>Eukaryota</taxon>
        <taxon>Viridiplantae</taxon>
        <taxon>Streptophyta</taxon>
        <taxon>Embryophyta</taxon>
        <taxon>Tracheophyta</taxon>
        <taxon>Spermatophyta</taxon>
        <taxon>Magnoliopsida</taxon>
        <taxon>eudicotyledons</taxon>
        <taxon>Gunneridae</taxon>
        <taxon>Pentapetalae</taxon>
        <taxon>asterids</taxon>
        <taxon>lamiids</taxon>
        <taxon>Gentianales</taxon>
        <taxon>Apocynaceae</taxon>
        <taxon>Rauvolfioideae</taxon>
        <taxon>Vinceae</taxon>
        <taxon>Catharanthinae</taxon>
        <taxon>Catharanthus</taxon>
    </lineage>
</organism>
<reference evidence="2" key="1">
    <citation type="journal article" date="2023" name="Nat. Plants">
        <title>Single-cell RNA sequencing provides a high-resolution roadmap for understanding the multicellular compartmentation of specialized metabolism.</title>
        <authorList>
            <person name="Sun S."/>
            <person name="Shen X."/>
            <person name="Li Y."/>
            <person name="Li Y."/>
            <person name="Wang S."/>
            <person name="Li R."/>
            <person name="Zhang H."/>
            <person name="Shen G."/>
            <person name="Guo B."/>
            <person name="Wei J."/>
            <person name="Xu J."/>
            <person name="St-Pierre B."/>
            <person name="Chen S."/>
            <person name="Sun C."/>
        </authorList>
    </citation>
    <scope>NUCLEOTIDE SEQUENCE [LARGE SCALE GENOMIC DNA]</scope>
</reference>
<evidence type="ECO:0000313" key="1">
    <source>
        <dbReference type="EMBL" id="KAI5681193.1"/>
    </source>
</evidence>
<accession>A0ACC0C8V6</accession>
<comment type="caution">
    <text evidence="1">The sequence shown here is derived from an EMBL/GenBank/DDBJ whole genome shotgun (WGS) entry which is preliminary data.</text>
</comment>
<gene>
    <name evidence="1" type="ORF">M9H77_02420</name>
</gene>
<name>A0ACC0C8V6_CATRO</name>
<evidence type="ECO:0000313" key="2">
    <source>
        <dbReference type="Proteomes" id="UP001060085"/>
    </source>
</evidence>